<sequence>MKPAKLIRHLESKHKEFNNKPIDFFIRKGKELTAQKKVMSATSKVDYSLVKASYLVAFHIAKCKKSYNIGETLIKPCLLDVTSELLGPSAAKKMNDLPLFNDTISRRIIDISVDIEEQVIDKIKLSKWFSIQLDESTDVSQKAILLCYVRFIDFQTSEMCEDLLCCCELPSHTTGSEVFKRLNEYLKKNQLNWENCVSVCTDDAAKTNELKIDSNIKITIENHLQSLYDTFEDYYPVNQDPRDGYLWVQNPFLTNSQHKLCLKEQELLLEISSDIGLQSKFNTMSVTKFWIELKDEHYVLFEKAMKILLPFSSTYLCEAGFSGMTHIKTKTRNRLDATHSLRVSLTTTVEPRFDKIVKTKQAQRSH</sequence>
<dbReference type="SUPFAM" id="SSF53098">
    <property type="entry name" value="Ribonuclease H-like"/>
    <property type="match status" value="1"/>
</dbReference>
<dbReference type="GeneID" id="112680801"/>
<dbReference type="OrthoDB" id="6610689at2759"/>
<keyword evidence="1" id="KW-1185">Reference proteome</keyword>
<reference evidence="2" key="1">
    <citation type="submission" date="2025-08" db="UniProtKB">
        <authorList>
            <consortium name="RefSeq"/>
        </authorList>
    </citation>
    <scope>IDENTIFICATION</scope>
    <source>
        <tissue evidence="2">Whole body</tissue>
    </source>
</reference>
<dbReference type="RefSeq" id="XP_025406785.1">
    <property type="nucleotide sequence ID" value="XM_025551000.1"/>
</dbReference>
<evidence type="ECO:0000313" key="2">
    <source>
        <dbReference type="RefSeq" id="XP_025406785.1"/>
    </source>
</evidence>
<name>A0A8B8F8M7_9HEMI</name>
<dbReference type="AlphaFoldDB" id="A0A8B8F8M7"/>
<organism evidence="1 2">
    <name type="scientific">Sipha flava</name>
    <name type="common">yellow sugarcane aphid</name>
    <dbReference type="NCBI Taxonomy" id="143950"/>
    <lineage>
        <taxon>Eukaryota</taxon>
        <taxon>Metazoa</taxon>
        <taxon>Ecdysozoa</taxon>
        <taxon>Arthropoda</taxon>
        <taxon>Hexapoda</taxon>
        <taxon>Insecta</taxon>
        <taxon>Pterygota</taxon>
        <taxon>Neoptera</taxon>
        <taxon>Paraneoptera</taxon>
        <taxon>Hemiptera</taxon>
        <taxon>Sternorrhyncha</taxon>
        <taxon>Aphidomorpha</taxon>
        <taxon>Aphidoidea</taxon>
        <taxon>Aphididae</taxon>
        <taxon>Sipha</taxon>
    </lineage>
</organism>
<gene>
    <name evidence="2" type="primary">LOC112680801</name>
</gene>
<dbReference type="Proteomes" id="UP000694846">
    <property type="component" value="Unplaced"/>
</dbReference>
<dbReference type="PANTHER" id="PTHR45913">
    <property type="entry name" value="EPM2A-INTERACTING PROTEIN 1"/>
    <property type="match status" value="1"/>
</dbReference>
<protein>
    <submittedName>
        <fullName evidence="2">Zinc finger MYM-type protein 6-like</fullName>
    </submittedName>
</protein>
<dbReference type="InterPro" id="IPR012337">
    <property type="entry name" value="RNaseH-like_sf"/>
</dbReference>
<evidence type="ECO:0000313" key="1">
    <source>
        <dbReference type="Proteomes" id="UP000694846"/>
    </source>
</evidence>
<accession>A0A8B8F8M7</accession>
<proteinExistence type="predicted"/>
<dbReference type="PANTHER" id="PTHR45913:SF19">
    <property type="entry name" value="LOW QUALITY PROTEIN: ZINC FINGER BED DOMAIN-CONTAINING PROTEIN 5-LIKE"/>
    <property type="match status" value="1"/>
</dbReference>